<sequence>MRKCCKEAKTTSRREMKEMHLTMLVDPSAALHIPAEKFSICGCNLRELRKEEVEEERFENGQLGLPGGSRGQLPLHFLKTVFSFALLHRYTLRNIYMRKRFP</sequence>
<name>A0A6A4S745_SCOMX</name>
<protein>
    <submittedName>
        <fullName evidence="1">Uncharacterized protein</fullName>
    </submittedName>
</protein>
<accession>A0A6A4S745</accession>
<dbReference type="Proteomes" id="UP000438429">
    <property type="component" value="Unassembled WGS sequence"/>
</dbReference>
<organism evidence="1 2">
    <name type="scientific">Scophthalmus maximus</name>
    <name type="common">Turbot</name>
    <name type="synonym">Psetta maxima</name>
    <dbReference type="NCBI Taxonomy" id="52904"/>
    <lineage>
        <taxon>Eukaryota</taxon>
        <taxon>Metazoa</taxon>
        <taxon>Chordata</taxon>
        <taxon>Craniata</taxon>
        <taxon>Vertebrata</taxon>
        <taxon>Euteleostomi</taxon>
        <taxon>Actinopterygii</taxon>
        <taxon>Neopterygii</taxon>
        <taxon>Teleostei</taxon>
        <taxon>Neoteleostei</taxon>
        <taxon>Acanthomorphata</taxon>
        <taxon>Carangaria</taxon>
        <taxon>Pleuronectiformes</taxon>
        <taxon>Pleuronectoidei</taxon>
        <taxon>Scophthalmidae</taxon>
        <taxon>Scophthalmus</taxon>
    </lineage>
</organism>
<comment type="caution">
    <text evidence="1">The sequence shown here is derived from an EMBL/GenBank/DDBJ whole genome shotgun (WGS) entry which is preliminary data.</text>
</comment>
<dbReference type="AlphaFoldDB" id="A0A6A4S745"/>
<reference evidence="1 2" key="1">
    <citation type="submission" date="2019-06" db="EMBL/GenBank/DDBJ databases">
        <title>Draft genomes of female and male turbot (Scophthalmus maximus).</title>
        <authorList>
            <person name="Xu H."/>
            <person name="Xu X.-W."/>
            <person name="Shao C."/>
            <person name="Chen S."/>
        </authorList>
    </citation>
    <scope>NUCLEOTIDE SEQUENCE [LARGE SCALE GENOMIC DNA]</scope>
    <source>
        <strain evidence="1">Ysfricsl-2016a</strain>
        <tissue evidence="1">Blood</tissue>
    </source>
</reference>
<proteinExistence type="predicted"/>
<gene>
    <name evidence="1" type="ORF">F2P81_020111</name>
</gene>
<dbReference type="EMBL" id="VEVO01000018">
    <property type="protein sequence ID" value="KAF0027370.1"/>
    <property type="molecule type" value="Genomic_DNA"/>
</dbReference>
<evidence type="ECO:0000313" key="2">
    <source>
        <dbReference type="Proteomes" id="UP000438429"/>
    </source>
</evidence>
<evidence type="ECO:0000313" key="1">
    <source>
        <dbReference type="EMBL" id="KAF0027370.1"/>
    </source>
</evidence>